<name>A0A914NYX6_9BILA</name>
<dbReference type="AlphaFoldDB" id="A0A914NYX6"/>
<keyword evidence="1" id="KW-0929">Antimicrobial</keyword>
<keyword evidence="2" id="KW-0081">Bacteriolytic enzyme</keyword>
<dbReference type="PROSITE" id="PS51257">
    <property type="entry name" value="PROKAR_LIPOPROTEIN"/>
    <property type="match status" value="1"/>
</dbReference>
<dbReference type="GO" id="GO:0003796">
    <property type="term" value="F:lysozyme activity"/>
    <property type="evidence" value="ECO:0007669"/>
    <property type="project" value="InterPro"/>
</dbReference>
<dbReference type="PANTHER" id="PTHR37406">
    <property type="entry name" value="T4-TYPE LYSOZYME 1-RELATED"/>
    <property type="match status" value="1"/>
</dbReference>
<sequence>MIKLFILLVCLASTTWAACSREQTVTNEGRRRCCYYDTKGIPTIGVGFNLQRSDAKTILSKFGLSLSDVLTDCRLGTQKHCLTNSQMDSIFDSYEYPSATQCADSFAPGLSGQRRAAVADVAFAGCGTLNQFAKMKAALLKKDWATAAKELQNSKWCTQVKGRCTLDADCIRNG</sequence>
<dbReference type="InterPro" id="IPR052619">
    <property type="entry name" value="Phage_lysozyme-like"/>
</dbReference>
<evidence type="ECO:0000313" key="4">
    <source>
        <dbReference type="Proteomes" id="UP000887578"/>
    </source>
</evidence>
<dbReference type="InterPro" id="IPR023347">
    <property type="entry name" value="Lysozyme_dom_sf"/>
</dbReference>
<feature type="chain" id="PRO_5038035804" evidence="3">
    <location>
        <begin position="18"/>
        <end position="174"/>
    </location>
</feature>
<evidence type="ECO:0000256" key="1">
    <source>
        <dbReference type="ARBA" id="ARBA00022529"/>
    </source>
</evidence>
<dbReference type="Proteomes" id="UP000887578">
    <property type="component" value="Unplaced"/>
</dbReference>
<dbReference type="SUPFAM" id="SSF53955">
    <property type="entry name" value="Lysozyme-like"/>
    <property type="match status" value="1"/>
</dbReference>
<keyword evidence="3" id="KW-0732">Signal</keyword>
<reference evidence="5" key="1">
    <citation type="submission" date="2022-11" db="UniProtKB">
        <authorList>
            <consortium name="WormBaseParasite"/>
        </authorList>
    </citation>
    <scope>IDENTIFICATION</scope>
</reference>
<evidence type="ECO:0000313" key="5">
    <source>
        <dbReference type="WBParaSite" id="PDA_v2.g10085.t1"/>
    </source>
</evidence>
<evidence type="ECO:0000256" key="2">
    <source>
        <dbReference type="ARBA" id="ARBA00022638"/>
    </source>
</evidence>
<accession>A0A914NYX6</accession>
<dbReference type="Gene3D" id="1.10.530.40">
    <property type="match status" value="1"/>
</dbReference>
<dbReference type="InterPro" id="IPR023346">
    <property type="entry name" value="Lysozyme-like_dom_sf"/>
</dbReference>
<dbReference type="WBParaSite" id="PDA_v2.g10085.t1">
    <property type="protein sequence ID" value="PDA_v2.g10085.t1"/>
    <property type="gene ID" value="PDA_v2.g10085"/>
</dbReference>
<protein>
    <submittedName>
        <fullName evidence="5">Lysozyme</fullName>
    </submittedName>
</protein>
<feature type="signal peptide" evidence="3">
    <location>
        <begin position="1"/>
        <end position="17"/>
    </location>
</feature>
<dbReference type="GO" id="GO:0042742">
    <property type="term" value="P:defense response to bacterium"/>
    <property type="evidence" value="ECO:0007669"/>
    <property type="project" value="UniProtKB-KW"/>
</dbReference>
<evidence type="ECO:0000256" key="3">
    <source>
        <dbReference type="SAM" id="SignalP"/>
    </source>
</evidence>
<organism evidence="4 5">
    <name type="scientific">Panagrolaimus davidi</name>
    <dbReference type="NCBI Taxonomy" id="227884"/>
    <lineage>
        <taxon>Eukaryota</taxon>
        <taxon>Metazoa</taxon>
        <taxon>Ecdysozoa</taxon>
        <taxon>Nematoda</taxon>
        <taxon>Chromadorea</taxon>
        <taxon>Rhabditida</taxon>
        <taxon>Tylenchina</taxon>
        <taxon>Panagrolaimomorpha</taxon>
        <taxon>Panagrolaimoidea</taxon>
        <taxon>Panagrolaimidae</taxon>
        <taxon>Panagrolaimus</taxon>
    </lineage>
</organism>
<proteinExistence type="predicted"/>
<dbReference type="PANTHER" id="PTHR37406:SF1">
    <property type="entry name" value="T4-TYPE LYSOZYME 1-RELATED"/>
    <property type="match status" value="1"/>
</dbReference>
<keyword evidence="4" id="KW-1185">Reference proteome</keyword>
<dbReference type="GO" id="GO:0031640">
    <property type="term" value="P:killing of cells of another organism"/>
    <property type="evidence" value="ECO:0007669"/>
    <property type="project" value="UniProtKB-KW"/>
</dbReference>